<dbReference type="InterPro" id="IPR036388">
    <property type="entry name" value="WH-like_DNA-bd_sf"/>
</dbReference>
<evidence type="ECO:0000256" key="5">
    <source>
        <dbReference type="ARBA" id="ARBA00023163"/>
    </source>
</evidence>
<protein>
    <submittedName>
        <fullName evidence="7">MarR family transcriptional regulator</fullName>
    </submittedName>
</protein>
<evidence type="ECO:0000313" key="8">
    <source>
        <dbReference type="Proteomes" id="UP000638981"/>
    </source>
</evidence>
<evidence type="ECO:0000256" key="2">
    <source>
        <dbReference type="ARBA" id="ARBA00022490"/>
    </source>
</evidence>
<keyword evidence="8" id="KW-1185">Reference proteome</keyword>
<reference evidence="7" key="2">
    <citation type="submission" date="2020-09" db="EMBL/GenBank/DDBJ databases">
        <authorList>
            <person name="Sun Q."/>
            <person name="Kim S."/>
        </authorList>
    </citation>
    <scope>NUCLEOTIDE SEQUENCE</scope>
    <source>
        <strain evidence="7">KCTC 23310</strain>
    </source>
</reference>
<dbReference type="RefSeq" id="WP_189411389.1">
    <property type="nucleotide sequence ID" value="NZ_BMYJ01000005.1"/>
</dbReference>
<dbReference type="FunFam" id="1.10.10.10:FF:000163">
    <property type="entry name" value="MarR family transcriptional regulator"/>
    <property type="match status" value="1"/>
</dbReference>
<dbReference type="PROSITE" id="PS50995">
    <property type="entry name" value="HTH_MARR_2"/>
    <property type="match status" value="1"/>
</dbReference>
<dbReference type="PANTHER" id="PTHR33164">
    <property type="entry name" value="TRANSCRIPTIONAL REGULATOR, MARR FAMILY"/>
    <property type="match status" value="1"/>
</dbReference>
<dbReference type="InterPro" id="IPR055166">
    <property type="entry name" value="Transc_reg_Sar_Rot_HTH"/>
</dbReference>
<organism evidence="7 8">
    <name type="scientific">Neogemmobacter tilapiae</name>
    <dbReference type="NCBI Taxonomy" id="875041"/>
    <lineage>
        <taxon>Bacteria</taxon>
        <taxon>Pseudomonadati</taxon>
        <taxon>Pseudomonadota</taxon>
        <taxon>Alphaproteobacteria</taxon>
        <taxon>Rhodobacterales</taxon>
        <taxon>Paracoccaceae</taxon>
        <taxon>Neogemmobacter</taxon>
    </lineage>
</organism>
<dbReference type="Proteomes" id="UP000638981">
    <property type="component" value="Unassembled WGS sequence"/>
</dbReference>
<comment type="caution">
    <text evidence="7">The sequence shown here is derived from an EMBL/GenBank/DDBJ whole genome shotgun (WGS) entry which is preliminary data.</text>
</comment>
<keyword evidence="4" id="KW-0238">DNA-binding</keyword>
<dbReference type="PANTHER" id="PTHR33164:SF5">
    <property type="entry name" value="ORGANIC HYDROPEROXIDE RESISTANCE TRANSCRIPTIONAL REGULATOR"/>
    <property type="match status" value="1"/>
</dbReference>
<evidence type="ECO:0000256" key="4">
    <source>
        <dbReference type="ARBA" id="ARBA00023125"/>
    </source>
</evidence>
<dbReference type="AlphaFoldDB" id="A0A918TTD8"/>
<sequence length="142" mass="15455">MTHPALNDHICFALYGAHQAMSAAYKPLLEPLGLTYPQYLVLLLLWEQDDQTVGGIGGKLGLQSNTLTPLLKRMEQAGFVKRTRSAADERQVRIGLTEAGRGLQAASAHVPGCIMKATGLEMPALHALHQQISALRDRLQDS</sequence>
<accession>A0A918TTD8</accession>
<reference evidence="7" key="1">
    <citation type="journal article" date="2014" name="Int. J. Syst. Evol. Microbiol.">
        <title>Complete genome sequence of Corynebacterium casei LMG S-19264T (=DSM 44701T), isolated from a smear-ripened cheese.</title>
        <authorList>
            <consortium name="US DOE Joint Genome Institute (JGI-PGF)"/>
            <person name="Walter F."/>
            <person name="Albersmeier A."/>
            <person name="Kalinowski J."/>
            <person name="Ruckert C."/>
        </authorList>
    </citation>
    <scope>NUCLEOTIDE SEQUENCE</scope>
    <source>
        <strain evidence="7">KCTC 23310</strain>
    </source>
</reference>
<name>A0A918TTD8_9RHOB</name>
<evidence type="ECO:0000313" key="7">
    <source>
        <dbReference type="EMBL" id="GHC55774.1"/>
    </source>
</evidence>
<comment type="subcellular location">
    <subcellularLocation>
        <location evidence="1">Cytoplasm</location>
    </subcellularLocation>
</comment>
<keyword evidence="3" id="KW-0805">Transcription regulation</keyword>
<dbReference type="GO" id="GO:0003677">
    <property type="term" value="F:DNA binding"/>
    <property type="evidence" value="ECO:0007669"/>
    <property type="project" value="UniProtKB-KW"/>
</dbReference>
<evidence type="ECO:0000259" key="6">
    <source>
        <dbReference type="PROSITE" id="PS50995"/>
    </source>
</evidence>
<dbReference type="GO" id="GO:0006950">
    <property type="term" value="P:response to stress"/>
    <property type="evidence" value="ECO:0007669"/>
    <property type="project" value="TreeGrafter"/>
</dbReference>
<dbReference type="InterPro" id="IPR000835">
    <property type="entry name" value="HTH_MarR-typ"/>
</dbReference>
<keyword evidence="5" id="KW-0804">Transcription</keyword>
<keyword evidence="2" id="KW-0963">Cytoplasm</keyword>
<dbReference type="Gene3D" id="1.10.10.10">
    <property type="entry name" value="Winged helix-like DNA-binding domain superfamily/Winged helix DNA-binding domain"/>
    <property type="match status" value="1"/>
</dbReference>
<dbReference type="InterPro" id="IPR039422">
    <property type="entry name" value="MarR/SlyA-like"/>
</dbReference>
<dbReference type="SMART" id="SM00347">
    <property type="entry name" value="HTH_MARR"/>
    <property type="match status" value="1"/>
</dbReference>
<dbReference type="Pfam" id="PF22381">
    <property type="entry name" value="Staph_reg_Sar_Rot"/>
    <property type="match status" value="1"/>
</dbReference>
<dbReference type="SUPFAM" id="SSF46785">
    <property type="entry name" value="Winged helix' DNA-binding domain"/>
    <property type="match status" value="1"/>
</dbReference>
<dbReference type="GO" id="GO:0003700">
    <property type="term" value="F:DNA-binding transcription factor activity"/>
    <property type="evidence" value="ECO:0007669"/>
    <property type="project" value="InterPro"/>
</dbReference>
<proteinExistence type="predicted"/>
<dbReference type="EMBL" id="BMYJ01000005">
    <property type="protein sequence ID" value="GHC55774.1"/>
    <property type="molecule type" value="Genomic_DNA"/>
</dbReference>
<dbReference type="InterPro" id="IPR036390">
    <property type="entry name" value="WH_DNA-bd_sf"/>
</dbReference>
<dbReference type="GO" id="GO:0005737">
    <property type="term" value="C:cytoplasm"/>
    <property type="evidence" value="ECO:0007669"/>
    <property type="project" value="UniProtKB-SubCell"/>
</dbReference>
<gene>
    <name evidence="7" type="ORF">GCM10007315_18670</name>
</gene>
<evidence type="ECO:0000256" key="3">
    <source>
        <dbReference type="ARBA" id="ARBA00023015"/>
    </source>
</evidence>
<evidence type="ECO:0000256" key="1">
    <source>
        <dbReference type="ARBA" id="ARBA00004496"/>
    </source>
</evidence>
<feature type="domain" description="HTH marR-type" evidence="6">
    <location>
        <begin position="7"/>
        <end position="134"/>
    </location>
</feature>